<accession>A0ABT9GSP1</accession>
<dbReference type="Pfam" id="PF11456">
    <property type="entry name" value="DUF3019"/>
    <property type="match status" value="1"/>
</dbReference>
<name>A0ABT9GSP1_9GAMM</name>
<dbReference type="EMBL" id="JAUZVY010000006">
    <property type="protein sequence ID" value="MDP4529988.1"/>
    <property type="molecule type" value="Genomic_DNA"/>
</dbReference>
<sequence>MKFAWMLLLPLAALAEEACRQAVCWSVTPLVCIANDSRGRCQGDLTVHWSSPDAVVLCLFLAEESLTCWPKQQQGSWQAPLSWPDEATLTLRAADQVLLEEELKTVRRTPYRRRRLVAPWSVF</sequence>
<comment type="caution">
    <text evidence="2">The sequence shown here is derived from an EMBL/GenBank/DDBJ whole genome shotgun (WGS) entry which is preliminary data.</text>
</comment>
<dbReference type="InterPro" id="IPR021559">
    <property type="entry name" value="DUF3019"/>
</dbReference>
<gene>
    <name evidence="2" type="ORF">Q3O59_13240</name>
</gene>
<evidence type="ECO:0000313" key="2">
    <source>
        <dbReference type="EMBL" id="MDP4529988.1"/>
    </source>
</evidence>
<feature type="signal peptide" evidence="1">
    <location>
        <begin position="1"/>
        <end position="15"/>
    </location>
</feature>
<dbReference type="Proteomes" id="UP001236258">
    <property type="component" value="Unassembled WGS sequence"/>
</dbReference>
<feature type="chain" id="PRO_5046194794" evidence="1">
    <location>
        <begin position="16"/>
        <end position="123"/>
    </location>
</feature>
<reference evidence="2 3" key="1">
    <citation type="submission" date="2023-08" db="EMBL/GenBank/DDBJ databases">
        <authorList>
            <person name="Joshi A."/>
            <person name="Thite S."/>
        </authorList>
    </citation>
    <scope>NUCLEOTIDE SEQUENCE [LARGE SCALE GENOMIC DNA]</scope>
    <source>
        <strain evidence="2 3">1E1</strain>
    </source>
</reference>
<evidence type="ECO:0000313" key="3">
    <source>
        <dbReference type="Proteomes" id="UP001236258"/>
    </source>
</evidence>
<organism evidence="2 3">
    <name type="scientific">Alkalimonas delamerensis</name>
    <dbReference type="NCBI Taxonomy" id="265981"/>
    <lineage>
        <taxon>Bacteria</taxon>
        <taxon>Pseudomonadati</taxon>
        <taxon>Pseudomonadota</taxon>
        <taxon>Gammaproteobacteria</taxon>
        <taxon>Alkalimonas</taxon>
    </lineage>
</organism>
<dbReference type="RefSeq" id="WP_305946037.1">
    <property type="nucleotide sequence ID" value="NZ_JAUZVY010000006.1"/>
</dbReference>
<protein>
    <submittedName>
        <fullName evidence="2">DUF3019 domain-containing protein</fullName>
    </submittedName>
</protein>
<proteinExistence type="predicted"/>
<keyword evidence="1" id="KW-0732">Signal</keyword>
<keyword evidence="3" id="KW-1185">Reference proteome</keyword>
<evidence type="ECO:0000256" key="1">
    <source>
        <dbReference type="SAM" id="SignalP"/>
    </source>
</evidence>